<evidence type="ECO:0000256" key="6">
    <source>
        <dbReference type="ARBA" id="ARBA00022692"/>
    </source>
</evidence>
<dbReference type="SUPFAM" id="SSF101967">
    <property type="entry name" value="Adhesin YadA, collagen-binding domain"/>
    <property type="match status" value="7"/>
</dbReference>
<dbReference type="Gene3D" id="2.20.70.140">
    <property type="match status" value="2"/>
</dbReference>
<feature type="domain" description="Trimeric autotransporter adhesin YadA-like stalk" evidence="13">
    <location>
        <begin position="470"/>
        <end position="507"/>
    </location>
</feature>
<evidence type="ECO:0000256" key="3">
    <source>
        <dbReference type="ARBA" id="ARBA00005848"/>
    </source>
</evidence>
<comment type="caution">
    <text evidence="15">The sequence shown here is derived from an EMBL/GenBank/DDBJ whole genome shotgun (WGS) entry which is preliminary data.</text>
</comment>
<feature type="domain" description="Trimeric autotransporter adhesin YadA-like head" evidence="12">
    <location>
        <begin position="616"/>
        <end position="636"/>
    </location>
</feature>
<feature type="domain" description="Trimeric autotransporter adhesin YadA-like head" evidence="12">
    <location>
        <begin position="212"/>
        <end position="237"/>
    </location>
</feature>
<feature type="domain" description="Trimeric autotransporter adhesin YadA-like stalk" evidence="13">
    <location>
        <begin position="2457"/>
        <end position="2498"/>
    </location>
</feature>
<evidence type="ECO:0000256" key="9">
    <source>
        <dbReference type="ARBA" id="ARBA00023136"/>
    </source>
</evidence>
<gene>
    <name evidence="15" type="ORF">AAIR29_01630</name>
</gene>
<dbReference type="Pfam" id="PF05658">
    <property type="entry name" value="YadA_head"/>
    <property type="match status" value="11"/>
</dbReference>
<dbReference type="InterPro" id="IPR005594">
    <property type="entry name" value="YadA_C"/>
</dbReference>
<dbReference type="InterPro" id="IPR024973">
    <property type="entry name" value="ESPR"/>
</dbReference>
<feature type="domain" description="Trimeric autotransporter adhesin YadA-like head" evidence="12">
    <location>
        <begin position="2335"/>
        <end position="2359"/>
    </location>
</feature>
<keyword evidence="8" id="KW-0653">Protein transport</keyword>
<keyword evidence="4" id="KW-0813">Transport</keyword>
<sequence length="2813" mass="276342">MNRNYKVIWNQSLNCFMAVAEYAKSRGKSSSTVVSSNAANVSNGTTTGGAHLLRLSALCIGLASAGFSMQASAIAACAEDNAAGASVVDRVQCGTGANAAGGTSVAIGQNAQATGGQSIAIGGVNGGQNTTASGDQSTAIGANAVSSGSSSIAIGGDDLNKASGTTVNQDGTETVGAVNSGEVNTIFKKYSGGRDLVDTSAGGNQYPNTASSGAASVAIGVQAVSSGALSTAFGTQANATGVASSAFGVSADASKEGSVAIGAGSKTDGSATKVESQTVNGVTFAGFDGASGFAGNASDAGRQVSVGLIGNERQIKNVAPGEISSTSTDAINGSQVFSVTNELVDNIRAAQATADAASTQADNAVQYDDNTKDNVTLGGANGTTITNVKAGDLSDNSTDAVNGSQLNATNQDVAANRADIDTNTGNISDLTTGKTGLVRQDTGTGPITVGAATGGTSVDFTNLAGDARTLTGVADGVNDNDAVNFGQLNRTVADNKVKYFSVNSTGGGNVNNDGAQGTNAIAIGKDAKVADGHNSSIAMGLGAKVDRGPDTGAALPFGAVAIGNKAWARGTNSVALGTDATTSVFDRGLAIGNKAESLGSDATAIGSEAVAASVGVALGNKAKAHNTRSIAIGDNAVAGVVGGDFADGASSYGIAIGQRSTVKGEASIAIGRLANTSGKDALAIGRESIAAANGTAIGAGAKANKAGGVAIGAGSIANIEAGIKGFDPSTGGATTKTSNVWQSTRAAVALGDSDNGVTRQLTGLAAGTNDSDAVNVAQLRSTNDRVTTNTDDIADLASGRTGIVRQDTGTGAITVGAQTGGTSVDFSNSTNENRKLTGIAAGTADNDAVNVGQLNTTNSNVATNASNITDNDNRSIGNLAALGGDAAYDAANDIYTAPIYTLNNGNNDAGTTGYNDVGSALGNLDGRTTDNTADIAKGFNISAAGGTNDNVQLGESVNFTNTDGNLVVTNTVDNGINYDLAENISVTQATIGDATNNTVLTSTVNGLDVGGDKITNLSNGSVAAGSSDAVTGDQLNTTNDNVAANRTDIDTNTSDIDDINAGRTGIVRLDVGTGAITVGAATGGTSVNFAGTDGVRTLSGLANGNVATGSTEAVTGNQLNTTNTNVTANRTDIDINAGNITDNSNRSTGNLAALGGNAAYDAATDTYTAPIYTLDDGTNTGSNTTVNNVGGALGNLDTRTTTNTADINKGISVGNGTTDNNFALGDTINVTGDSNITSTTTTGGVQVSLNESVDLGANGSFTAGNSVLNNTGLTITGGPSVTSAGINTAGNKITNVDDGTDAGDAVNFGQLEASSNAADTKTNALGNSTASNLGGGANYNAATGAVSAPSYTLDDGTNTGTNAPAFNNVGAALTNLDGRTTTNTSDIDDINAGRTGIVRQDAGTGAITVGAQTGGTSVNFTGTDGVRTLSGLANGNVATGSTEAVTGDQLNTTNSNVTDNNNRSTGNLAALGGGAAYDAANDIYTAPSYLLDDGTNTGTNAPAFSNVGDALGNLDTRTTTNTADINKGISVGNGTTDNNFALGDTINVTGDSNITSTTTTGGVQVSLNDNIDVNRITAGNSTLNNAGVTIVDGPNNTVTLSGTGLNNGNNRIANLADGIAPNDAATFGQLTDTNNIATGNLSALGGDAAYDAATDTYTAPTYTLDNGSNTGTNSDFDNVGSALGNLDGRTTANTSGLADLASGRTGLVRQDTGTSAITVGAQTGGTSVDFTNVGGDARQLTGVASAGDISLPANANTAVNAGDVNAAVTGLTNAGLQFSGDNNTATPFTRKLGEELKVRGGATDLTDNNIGVVASTDDTLTVKLAENIDLGADGSVTTGNTLMNNTGLSVNDGAGNATTITTAGISVVDADGNNAGYTAASSSLSDDQGNTNVSTATGNTITTGNNVTTTTGTGTTVTDGTNTSNYGADGFTATDGINSTTVGTDRISISGTDNTDPANPVSNTLVLDGNTGQISGVADATAADQAINKGQLDAIASAGNTKADALGASTASNLGGGASYNAATGVVSAPTYTLDNGANTGTDTTVNNVGSALENLDGRTTNNTSDIDDINAGRTGIVRQDAGTGAITVGAQTGGTSVNFTNSADKARQLTGVADGTNATDAVNKRQLDAITGNISASGVQYDRNNDNTVNYDRVSFAGTPAVIEQNDSGNNIVVSGGTTLTNVANGVNASDAVNKGQLDSATKVKVFDSNGGEVTINVAEQVANTSVDNNNLDSLFLTYDKTGQEVTDRLTIGQTVQKMNTEGVKFAHTNARDNGAGGIGMTNDSSAGGFDSTAIGVNAIIKEGADSTVALGHDTEATETAKNSVVIGKGSKVSGASSVAIGDGAQANGNQSISIGTGNIVDGNNSGAFGDPSTINGDRSYAVGNNNTINSDDTFVIGNGITANQNGSVVLGLGSAATTGAGIVGFGAAGNAAITATTSTTGAVAVGDAANGVYRQVTGVAAGTADSDAVNVSQLKAVNDKIDNNNTAINDAAVQYDKNQDGTVNKGNITLGGAGGTTITNVANGVQSSDAVNKGQLDNLGSGVAGIIGGDASYDADGNLTANNIGGTGQGNISDAIAAVNQGNAQANEDIQANNEQITDNTGRLDAGISFGADNGDNISQSVGGNNGSIQFEGGNNITTSTANGGIQIGLDGNIEVDSVTTGNTVVSDNGVTIKDGPSMTTEGFNAANTVITGVEAGRVAADSTDAVNGGQLHALDKKLGDSVNALGYRIGEVEDDANAGISAAMAMSSLPQAYIPGKSMVGGGIASYNGESAVAVGVSKVSDNGRWVIKVNGTADTQGNAGGAIGAGFHF</sequence>
<evidence type="ECO:0000259" key="12">
    <source>
        <dbReference type="Pfam" id="PF05658"/>
    </source>
</evidence>
<feature type="domain" description="Trimeric autotransporter adhesin YadA-like stalk" evidence="13">
    <location>
        <begin position="835"/>
        <end position="873"/>
    </location>
</feature>
<dbReference type="CDD" id="cd12820">
    <property type="entry name" value="LbR_YadA-like"/>
    <property type="match status" value="2"/>
</dbReference>
<feature type="domain" description="Trimeric autotransporter adhesin YadA-like head" evidence="12">
    <location>
        <begin position="132"/>
        <end position="156"/>
    </location>
</feature>
<feature type="domain" description="Trimeric autotransporter adhesin YadA-like head" evidence="12">
    <location>
        <begin position="99"/>
        <end position="122"/>
    </location>
</feature>
<feature type="domain" description="Trimeric autotransporter adhesin YadA-like head" evidence="12">
    <location>
        <begin position="558"/>
        <end position="580"/>
    </location>
</feature>
<feature type="domain" description="Trimeric autotransporter adhesin YadA-like stalk" evidence="13">
    <location>
        <begin position="1292"/>
        <end position="1332"/>
    </location>
</feature>
<feature type="domain" description="Trimeric autotransporter adhesin YadA-like C-terminal membrane anchor" evidence="11">
    <location>
        <begin position="2753"/>
        <end position="2813"/>
    </location>
</feature>
<evidence type="ECO:0000256" key="1">
    <source>
        <dbReference type="ARBA" id="ARBA00004241"/>
    </source>
</evidence>
<dbReference type="Gene3D" id="2.150.10.10">
    <property type="entry name" value="Serralysin-like metalloprotease, C-terminal"/>
    <property type="match status" value="6"/>
</dbReference>
<dbReference type="InterPro" id="IPR008635">
    <property type="entry name" value="Coiled_stalk_dom"/>
</dbReference>
<evidence type="ECO:0000256" key="10">
    <source>
        <dbReference type="ARBA" id="ARBA00023237"/>
    </source>
</evidence>
<evidence type="ECO:0000256" key="8">
    <source>
        <dbReference type="ARBA" id="ARBA00022927"/>
    </source>
</evidence>
<feature type="domain" description="Trimeric autotransporter adhesin YadA-like stalk" evidence="13">
    <location>
        <begin position="760"/>
        <end position="797"/>
    </location>
</feature>
<feature type="domain" description="Trimeric autotransporter adhesin YadA-like stalk" evidence="13">
    <location>
        <begin position="314"/>
        <end position="356"/>
    </location>
</feature>
<evidence type="ECO:0000313" key="15">
    <source>
        <dbReference type="EMBL" id="MEN2750325.1"/>
    </source>
</evidence>
<dbReference type="InterPro" id="IPR045584">
    <property type="entry name" value="Pilin-like"/>
</dbReference>
<keyword evidence="7" id="KW-0732">Signal</keyword>
<protein>
    <submittedName>
        <fullName evidence="15">YadA-like family protein</fullName>
    </submittedName>
</protein>
<accession>A0ABU9X8H4</accession>
<feature type="domain" description="Trimeric autotransporter adhesin YadA-like stalk" evidence="13">
    <location>
        <begin position="2520"/>
        <end position="2556"/>
    </location>
</feature>
<evidence type="ECO:0000259" key="13">
    <source>
        <dbReference type="Pfam" id="PF05662"/>
    </source>
</evidence>
<evidence type="ECO:0000256" key="2">
    <source>
        <dbReference type="ARBA" id="ARBA00004442"/>
    </source>
</evidence>
<feature type="domain" description="Trimeric autotransporter adhesin YadA-like head" evidence="12">
    <location>
        <begin position="515"/>
        <end position="543"/>
    </location>
</feature>
<feature type="domain" description="Trimeric autotransporter adhesin YadA-like head" evidence="12">
    <location>
        <begin position="692"/>
        <end position="715"/>
    </location>
</feature>
<dbReference type="SUPFAM" id="SSF54523">
    <property type="entry name" value="Pili subunits"/>
    <property type="match status" value="1"/>
</dbReference>
<reference evidence="15 16" key="1">
    <citation type="submission" date="2024-05" db="EMBL/GenBank/DDBJ databases">
        <authorList>
            <person name="Kim H.-Y."/>
            <person name="Kim E."/>
            <person name="Cai Y."/>
            <person name="Yang S.-M."/>
            <person name="Lee W."/>
        </authorList>
    </citation>
    <scope>NUCLEOTIDE SEQUENCE [LARGE SCALE GENOMIC DNA]</scope>
    <source>
        <strain evidence="15 16">FBL11</strain>
    </source>
</reference>
<feature type="domain" description="ESPR" evidence="14">
    <location>
        <begin position="1"/>
        <end position="39"/>
    </location>
</feature>
<keyword evidence="9" id="KW-0472">Membrane</keyword>
<feature type="domain" description="Trimeric autotransporter adhesin YadA-like head" evidence="12">
    <location>
        <begin position="239"/>
        <end position="265"/>
    </location>
</feature>
<dbReference type="Pfam" id="PF05662">
    <property type="entry name" value="YadA_stalk"/>
    <property type="match status" value="13"/>
</dbReference>
<evidence type="ECO:0000256" key="7">
    <source>
        <dbReference type="ARBA" id="ARBA00022729"/>
    </source>
</evidence>
<evidence type="ECO:0000259" key="14">
    <source>
        <dbReference type="Pfam" id="PF13018"/>
    </source>
</evidence>
<dbReference type="Gene3D" id="6.10.250.2040">
    <property type="match status" value="4"/>
</dbReference>
<feature type="domain" description="Trimeric autotransporter adhesin YadA-like stalk" evidence="13">
    <location>
        <begin position="385"/>
        <end position="428"/>
    </location>
</feature>
<feature type="domain" description="Trimeric autotransporter adhesin YadA-like head" evidence="12">
    <location>
        <begin position="664"/>
        <end position="688"/>
    </location>
</feature>
<dbReference type="InterPro" id="IPR011049">
    <property type="entry name" value="Serralysin-like_metalloprot_C"/>
</dbReference>
<evidence type="ECO:0000256" key="5">
    <source>
        <dbReference type="ARBA" id="ARBA00022452"/>
    </source>
</evidence>
<dbReference type="Gene3D" id="3.30.1300.30">
    <property type="entry name" value="GSPII I/J protein-like"/>
    <property type="match status" value="1"/>
</dbReference>
<comment type="subcellular location">
    <subcellularLocation>
        <location evidence="2">Cell outer membrane</location>
    </subcellularLocation>
    <subcellularLocation>
        <location evidence="1">Cell surface</location>
    </subcellularLocation>
</comment>
<name>A0ABU9X8H4_9GAMM</name>
<dbReference type="Proteomes" id="UP001461960">
    <property type="component" value="Unassembled WGS sequence"/>
</dbReference>
<comment type="similarity">
    <text evidence="3">Belongs to the autotransporter-2 (AT-2) (TC 1.B.40) family.</text>
</comment>
<keyword evidence="16" id="KW-1185">Reference proteome</keyword>
<dbReference type="Gene3D" id="1.20.5.170">
    <property type="match status" value="8"/>
</dbReference>
<evidence type="ECO:0000313" key="16">
    <source>
        <dbReference type="Proteomes" id="UP001461960"/>
    </source>
</evidence>
<dbReference type="Pfam" id="PF03895">
    <property type="entry name" value="YadA_anchor"/>
    <property type="match status" value="1"/>
</dbReference>
<feature type="domain" description="Trimeric autotransporter adhesin YadA-like stalk" evidence="13">
    <location>
        <begin position="2181"/>
        <end position="2203"/>
    </location>
</feature>
<keyword evidence="6" id="KW-0812">Transmembrane</keyword>
<feature type="domain" description="Trimeric autotransporter adhesin YadA-like stalk" evidence="13">
    <location>
        <begin position="2693"/>
        <end position="2728"/>
    </location>
</feature>
<evidence type="ECO:0000259" key="11">
    <source>
        <dbReference type="Pfam" id="PF03895"/>
    </source>
</evidence>
<feature type="domain" description="Trimeric autotransporter adhesin YadA-like stalk" evidence="13">
    <location>
        <begin position="1611"/>
        <end position="1651"/>
    </location>
</feature>
<organism evidence="15 16">
    <name type="scientific">Psychrobacter saeujeotis</name>
    <dbReference type="NCBI Taxonomy" id="3143436"/>
    <lineage>
        <taxon>Bacteria</taxon>
        <taxon>Pseudomonadati</taxon>
        <taxon>Pseudomonadota</taxon>
        <taxon>Gammaproteobacteria</taxon>
        <taxon>Moraxellales</taxon>
        <taxon>Moraxellaceae</taxon>
        <taxon>Psychrobacter</taxon>
    </lineage>
</organism>
<dbReference type="InterPro" id="IPR008640">
    <property type="entry name" value="Adhesin_Head_dom"/>
</dbReference>
<proteinExistence type="inferred from homology"/>
<feature type="domain" description="Trimeric autotransporter adhesin YadA-like stalk" evidence="13">
    <location>
        <begin position="2109"/>
        <end position="2149"/>
    </location>
</feature>
<dbReference type="EMBL" id="JBDGHN010000002">
    <property type="protein sequence ID" value="MEN2750325.1"/>
    <property type="molecule type" value="Genomic_DNA"/>
</dbReference>
<keyword evidence="10" id="KW-0998">Cell outer membrane</keyword>
<evidence type="ECO:0000256" key="4">
    <source>
        <dbReference type="ARBA" id="ARBA00022448"/>
    </source>
</evidence>
<feature type="domain" description="Trimeric autotransporter adhesin YadA-like head" evidence="12">
    <location>
        <begin position="588"/>
        <end position="609"/>
    </location>
</feature>
<keyword evidence="5" id="KW-1134">Transmembrane beta strand</keyword>
<dbReference type="Pfam" id="PF13018">
    <property type="entry name" value="ESPR"/>
    <property type="match status" value="1"/>
</dbReference>
<feature type="domain" description="Trimeric autotransporter adhesin YadA-like stalk" evidence="13">
    <location>
        <begin position="1013"/>
        <end position="1057"/>
    </location>
</feature>